<gene>
    <name evidence="1" type="ORF">Q361_10276</name>
</gene>
<accession>A0A2S4NBD1</accession>
<proteinExistence type="predicted"/>
<evidence type="ECO:0000313" key="1">
    <source>
        <dbReference type="EMBL" id="POS02763.1"/>
    </source>
</evidence>
<protein>
    <submittedName>
        <fullName evidence="1">Uncharacterized protein DUF1573</fullName>
    </submittedName>
</protein>
<evidence type="ECO:0000313" key="2">
    <source>
        <dbReference type="Proteomes" id="UP000237056"/>
    </source>
</evidence>
<dbReference type="RefSeq" id="WP_103725015.1">
    <property type="nucleotide sequence ID" value="NZ_PQNY01000002.1"/>
</dbReference>
<dbReference type="EMBL" id="PQNY01000002">
    <property type="protein sequence ID" value="POS02763.1"/>
    <property type="molecule type" value="Genomic_DNA"/>
</dbReference>
<dbReference type="AlphaFoldDB" id="A0A2S4NBD1"/>
<dbReference type="Pfam" id="PF07610">
    <property type="entry name" value="DUF1573"/>
    <property type="match status" value="1"/>
</dbReference>
<sequence>MKKYFSALAVILVITLTSCTEEKKADIKFAESEFDFGTIKQGDKVNHTFSFENKGNDDLIITNAMGSCGCTVPDYPKEAIKPNAKADIKVSFNSAGKEGDQTKSVTIYSNAKDSIVVLKIKAHIEK</sequence>
<dbReference type="Proteomes" id="UP000237056">
    <property type="component" value="Unassembled WGS sequence"/>
</dbReference>
<dbReference type="PANTHER" id="PTHR37833">
    <property type="entry name" value="LIPOPROTEIN-RELATED"/>
    <property type="match status" value="1"/>
</dbReference>
<dbReference type="InterPro" id="IPR011467">
    <property type="entry name" value="DUF1573"/>
</dbReference>
<name>A0A2S4NBD1_9FLAO</name>
<dbReference type="PANTHER" id="PTHR37833:SF1">
    <property type="entry name" value="SIGNAL PEPTIDE PROTEIN"/>
    <property type="match status" value="1"/>
</dbReference>
<dbReference type="PROSITE" id="PS51257">
    <property type="entry name" value="PROKAR_LIPOPROTEIN"/>
    <property type="match status" value="1"/>
</dbReference>
<dbReference type="InterPro" id="IPR013783">
    <property type="entry name" value="Ig-like_fold"/>
</dbReference>
<reference evidence="1 2" key="1">
    <citation type="submission" date="2018-01" db="EMBL/GenBank/DDBJ databases">
        <title>Genomic Encyclopedia of Type Strains, Phase I: the one thousand microbial genomes (KMG-I) project.</title>
        <authorList>
            <person name="Goeker M."/>
        </authorList>
    </citation>
    <scope>NUCLEOTIDE SEQUENCE [LARGE SCALE GENOMIC DNA]</scope>
    <source>
        <strain evidence="1 2">DSM 17960</strain>
    </source>
</reference>
<comment type="caution">
    <text evidence="1">The sequence shown here is derived from an EMBL/GenBank/DDBJ whole genome shotgun (WGS) entry which is preliminary data.</text>
</comment>
<keyword evidence="2" id="KW-1185">Reference proteome</keyword>
<dbReference type="Gene3D" id="2.60.40.10">
    <property type="entry name" value="Immunoglobulins"/>
    <property type="match status" value="1"/>
</dbReference>
<organism evidence="1 2">
    <name type="scientific">Flavobacterium croceum DSM 17960</name>
    <dbReference type="NCBI Taxonomy" id="1121886"/>
    <lineage>
        <taxon>Bacteria</taxon>
        <taxon>Pseudomonadati</taxon>
        <taxon>Bacteroidota</taxon>
        <taxon>Flavobacteriia</taxon>
        <taxon>Flavobacteriales</taxon>
        <taxon>Flavobacteriaceae</taxon>
        <taxon>Flavobacterium</taxon>
    </lineage>
</organism>
<dbReference type="OrthoDB" id="826619at2"/>